<dbReference type="InterPro" id="IPR010559">
    <property type="entry name" value="Sig_transdc_His_kin_internal"/>
</dbReference>
<feature type="transmembrane region" description="Helical" evidence="1">
    <location>
        <begin position="20"/>
        <end position="39"/>
    </location>
</feature>
<reference evidence="4" key="1">
    <citation type="submission" date="2017-04" db="EMBL/GenBank/DDBJ databases">
        <title>Complete Genome Sequences of Twelve Strains of a Stable Defined Moderately Diverse Mouse Microbiota 2 (sDMDMm2).</title>
        <authorList>
            <person name="Uchimura Y."/>
            <person name="Wyss M."/>
            <person name="Brugiroux S."/>
            <person name="Limenitakis J.P."/>
            <person name="Stecher B."/>
            <person name="McCoy K.D."/>
            <person name="Macpherson A.J."/>
        </authorList>
    </citation>
    <scope>NUCLEOTIDE SEQUENCE</scope>
    <source>
        <strain evidence="4">YL58</strain>
    </source>
</reference>
<dbReference type="AlphaFoldDB" id="A0A1C7IBX1"/>
<name>A0A1C7IBX1_9FIRM</name>
<keyword evidence="1" id="KW-1133">Transmembrane helix</keyword>
<evidence type="ECO:0000256" key="1">
    <source>
        <dbReference type="SAM" id="Phobius"/>
    </source>
</evidence>
<dbReference type="Pfam" id="PF06580">
    <property type="entry name" value="His_kinase"/>
    <property type="match status" value="1"/>
</dbReference>
<evidence type="ECO:0000313" key="4">
    <source>
        <dbReference type="EMBL" id="ANU77141.1"/>
    </source>
</evidence>
<dbReference type="Pfam" id="PF02518">
    <property type="entry name" value="HATPase_c"/>
    <property type="match status" value="1"/>
</dbReference>
<feature type="transmembrane region" description="Helical" evidence="1">
    <location>
        <begin position="272"/>
        <end position="301"/>
    </location>
</feature>
<dbReference type="EMBL" id="CP015405">
    <property type="protein sequence ID" value="ANU77141.1"/>
    <property type="molecule type" value="Genomic_DNA"/>
</dbReference>
<evidence type="ECO:0000313" key="5">
    <source>
        <dbReference type="Proteomes" id="UP000092574"/>
    </source>
</evidence>
<organism evidence="4 5">
    <name type="scientific">Blautia pseudococcoides</name>
    <dbReference type="NCBI Taxonomy" id="1796616"/>
    <lineage>
        <taxon>Bacteria</taxon>
        <taxon>Bacillati</taxon>
        <taxon>Bacillota</taxon>
        <taxon>Clostridia</taxon>
        <taxon>Lachnospirales</taxon>
        <taxon>Lachnospiraceae</taxon>
        <taxon>Blautia</taxon>
    </lineage>
</organism>
<dbReference type="Gene3D" id="3.30.565.10">
    <property type="entry name" value="Histidine kinase-like ATPase, C-terminal domain"/>
    <property type="match status" value="1"/>
</dbReference>
<sequence>MKVPKYRKQKSMAQQMKAILIILMVVLAVYVGVSAMLLGRTRKQAIQEMDEMSRLYTDELDNRFLRISRSLFSNIKEKNQGYSVLGDYIEIIEHSDDSVKINNAVSNLRRICLSYAWEYGTEYHFFLYLKENDMFTMLTMTGEGYDIDKDLEDAVRNQLGLITDTSYSVKKKWNRMDCGEENYICKIAQSQDVYMGCYVNVKSILEPFTDTIVGDDGYVRLVDAKNRVVGQITSKGIEQEPDSREANSGYSLGKNLKQAPFGIQMKISGDKILGVMMGSLGFLLVLAAAMVLAGAAILLYLKKYLLEPVRKFTDNLTKYDDDDYTFHITENNLMELEQIDGKFKNMIHQIRRLKITLYEQELEKQKIEMDYLKLQIRPHFYLNCLNFIYSMIDFKQYGTARKMTKTTSDYLQYVFRSTSGLVPVKAEAAHCEDYLKILLLRYPDSFEYYFEIDEEVEDGEIFPFMLQVFVENAAKHALTLEEKILISVTAFPEDREEGKYINLYISDTGRGFPKHVLERLKQGEGISENGSHVGIENCLKRFRYYYGGQGEINFDNSPLQGAIVDIHIPFRKHKKDLGPGLADKTVQGGTDESVIG</sequence>
<dbReference type="STRING" id="1796616.A4V09_16060"/>
<dbReference type="InterPro" id="IPR003594">
    <property type="entry name" value="HATPase_dom"/>
</dbReference>
<dbReference type="Proteomes" id="UP000092574">
    <property type="component" value="Chromosome"/>
</dbReference>
<evidence type="ECO:0000259" key="2">
    <source>
        <dbReference type="Pfam" id="PF02518"/>
    </source>
</evidence>
<dbReference type="GO" id="GO:0016020">
    <property type="term" value="C:membrane"/>
    <property type="evidence" value="ECO:0007669"/>
    <property type="project" value="InterPro"/>
</dbReference>
<protein>
    <submittedName>
        <fullName evidence="4">Sensor histidine kinase</fullName>
    </submittedName>
</protein>
<dbReference type="RefSeq" id="WP_065543270.1">
    <property type="nucleotide sequence ID" value="NZ_CP015405.2"/>
</dbReference>
<dbReference type="SUPFAM" id="SSF55874">
    <property type="entry name" value="ATPase domain of HSP90 chaperone/DNA topoisomerase II/histidine kinase"/>
    <property type="match status" value="1"/>
</dbReference>
<keyword evidence="1" id="KW-0812">Transmembrane</keyword>
<keyword evidence="5" id="KW-1185">Reference proteome</keyword>
<gene>
    <name evidence="4" type="ORF">A4V09_16060</name>
</gene>
<dbReference type="PANTHER" id="PTHR34220:SF7">
    <property type="entry name" value="SENSOR HISTIDINE KINASE YPDA"/>
    <property type="match status" value="1"/>
</dbReference>
<accession>A0A1C7IBX1</accession>
<keyword evidence="1" id="KW-0472">Membrane</keyword>
<dbReference type="OrthoDB" id="759642at2"/>
<keyword evidence="4" id="KW-0418">Kinase</keyword>
<proteinExistence type="predicted"/>
<evidence type="ECO:0000259" key="3">
    <source>
        <dbReference type="Pfam" id="PF06580"/>
    </source>
</evidence>
<dbReference type="GO" id="GO:0000155">
    <property type="term" value="F:phosphorelay sensor kinase activity"/>
    <property type="evidence" value="ECO:0007669"/>
    <property type="project" value="InterPro"/>
</dbReference>
<dbReference type="KEGG" id="byl:A4V09_16060"/>
<dbReference type="PANTHER" id="PTHR34220">
    <property type="entry name" value="SENSOR HISTIDINE KINASE YPDA"/>
    <property type="match status" value="1"/>
</dbReference>
<feature type="domain" description="Signal transduction histidine kinase internal region" evidence="3">
    <location>
        <begin position="368"/>
        <end position="446"/>
    </location>
</feature>
<keyword evidence="4" id="KW-0808">Transferase</keyword>
<dbReference type="InterPro" id="IPR036890">
    <property type="entry name" value="HATPase_C_sf"/>
</dbReference>
<feature type="domain" description="Histidine kinase/HSP90-like ATPase" evidence="2">
    <location>
        <begin position="465"/>
        <end position="571"/>
    </location>
</feature>
<dbReference type="InterPro" id="IPR050640">
    <property type="entry name" value="Bact_2-comp_sensor_kinase"/>
</dbReference>